<dbReference type="STRING" id="1095630.A0A2J6SGA0"/>
<name>A0A2J6SGA0_9HELO</name>
<evidence type="ECO:0000259" key="1">
    <source>
        <dbReference type="PROSITE" id="PS50011"/>
    </source>
</evidence>
<dbReference type="PROSITE" id="PS50011">
    <property type="entry name" value="PROTEIN_KINASE_DOM"/>
    <property type="match status" value="1"/>
</dbReference>
<dbReference type="OrthoDB" id="4540757at2759"/>
<dbReference type="SUPFAM" id="SSF56112">
    <property type="entry name" value="Protein kinase-like (PK-like)"/>
    <property type="match status" value="1"/>
</dbReference>
<organism evidence="2 3">
    <name type="scientific">Hyaloscypha bicolor E</name>
    <dbReference type="NCBI Taxonomy" id="1095630"/>
    <lineage>
        <taxon>Eukaryota</taxon>
        <taxon>Fungi</taxon>
        <taxon>Dikarya</taxon>
        <taxon>Ascomycota</taxon>
        <taxon>Pezizomycotina</taxon>
        <taxon>Leotiomycetes</taxon>
        <taxon>Helotiales</taxon>
        <taxon>Hyaloscyphaceae</taxon>
        <taxon>Hyaloscypha</taxon>
        <taxon>Hyaloscypha bicolor</taxon>
    </lineage>
</organism>
<sequence length="159" mass="18115">MTLGEEGEDGEEVAIKFESINHENPRLEYEARVYETLTGSLGIPFVHHFGTFESYRYMVMDLLGPSLEDLFNFCDRKFTLKTILLLTDQLIRRIEEAHSQPCFLRHITPNSLAIGHIKRFNQIYLLKLGYAHVPGTDGPSIDGPLEVALTLQNHPIVMT</sequence>
<dbReference type="AlphaFoldDB" id="A0A2J6SGA0"/>
<dbReference type="InterPro" id="IPR011009">
    <property type="entry name" value="Kinase-like_dom_sf"/>
</dbReference>
<dbReference type="Proteomes" id="UP000235371">
    <property type="component" value="Unassembled WGS sequence"/>
</dbReference>
<evidence type="ECO:0000313" key="2">
    <source>
        <dbReference type="EMBL" id="PMD49795.1"/>
    </source>
</evidence>
<dbReference type="EMBL" id="KZ613919">
    <property type="protein sequence ID" value="PMD49795.1"/>
    <property type="molecule type" value="Genomic_DNA"/>
</dbReference>
<dbReference type="GO" id="GO:0005524">
    <property type="term" value="F:ATP binding"/>
    <property type="evidence" value="ECO:0007669"/>
    <property type="project" value="InterPro"/>
</dbReference>
<dbReference type="InParanoid" id="A0A2J6SGA0"/>
<protein>
    <recommendedName>
        <fullName evidence="1">Protein kinase domain-containing protein</fullName>
    </recommendedName>
</protein>
<proteinExistence type="predicted"/>
<feature type="domain" description="Protein kinase" evidence="1">
    <location>
        <begin position="1"/>
        <end position="159"/>
    </location>
</feature>
<evidence type="ECO:0000313" key="3">
    <source>
        <dbReference type="Proteomes" id="UP000235371"/>
    </source>
</evidence>
<keyword evidence="3" id="KW-1185">Reference proteome</keyword>
<dbReference type="InterPro" id="IPR050235">
    <property type="entry name" value="CK1_Ser-Thr_kinase"/>
</dbReference>
<reference evidence="2 3" key="1">
    <citation type="submission" date="2016-04" db="EMBL/GenBank/DDBJ databases">
        <title>A degradative enzymes factory behind the ericoid mycorrhizal symbiosis.</title>
        <authorList>
            <consortium name="DOE Joint Genome Institute"/>
            <person name="Martino E."/>
            <person name="Morin E."/>
            <person name="Grelet G."/>
            <person name="Kuo A."/>
            <person name="Kohler A."/>
            <person name="Daghino S."/>
            <person name="Barry K."/>
            <person name="Choi C."/>
            <person name="Cichocki N."/>
            <person name="Clum A."/>
            <person name="Copeland A."/>
            <person name="Hainaut M."/>
            <person name="Haridas S."/>
            <person name="Labutti K."/>
            <person name="Lindquist E."/>
            <person name="Lipzen A."/>
            <person name="Khouja H.-R."/>
            <person name="Murat C."/>
            <person name="Ohm R."/>
            <person name="Olson A."/>
            <person name="Spatafora J."/>
            <person name="Veneault-Fourrey C."/>
            <person name="Henrissat B."/>
            <person name="Grigoriev I."/>
            <person name="Martin F."/>
            <person name="Perotto S."/>
        </authorList>
    </citation>
    <scope>NUCLEOTIDE SEQUENCE [LARGE SCALE GENOMIC DNA]</scope>
    <source>
        <strain evidence="2 3">E</strain>
    </source>
</reference>
<dbReference type="PANTHER" id="PTHR11909">
    <property type="entry name" value="CASEIN KINASE-RELATED"/>
    <property type="match status" value="1"/>
</dbReference>
<dbReference type="InterPro" id="IPR000719">
    <property type="entry name" value="Prot_kinase_dom"/>
</dbReference>
<gene>
    <name evidence="2" type="ORF">K444DRAFT_638398</name>
</gene>
<dbReference type="Gene3D" id="1.10.510.10">
    <property type="entry name" value="Transferase(Phosphotransferase) domain 1"/>
    <property type="match status" value="1"/>
</dbReference>
<dbReference type="Gene3D" id="3.30.200.20">
    <property type="entry name" value="Phosphorylase Kinase, domain 1"/>
    <property type="match status" value="1"/>
</dbReference>
<dbReference type="RefSeq" id="XP_024726699.1">
    <property type="nucleotide sequence ID" value="XM_024884246.1"/>
</dbReference>
<dbReference type="GO" id="GO:0004672">
    <property type="term" value="F:protein kinase activity"/>
    <property type="evidence" value="ECO:0007669"/>
    <property type="project" value="InterPro"/>
</dbReference>
<dbReference type="GeneID" id="36592323"/>
<accession>A0A2J6SGA0</accession>